<dbReference type="EMBL" id="UINC01044826">
    <property type="protein sequence ID" value="SVB50796.1"/>
    <property type="molecule type" value="Genomic_DNA"/>
</dbReference>
<gene>
    <name evidence="2" type="ORF">METZ01_LOCUS203650</name>
</gene>
<dbReference type="AlphaFoldDB" id="A0A382EJ10"/>
<reference evidence="2" key="1">
    <citation type="submission" date="2018-05" db="EMBL/GenBank/DDBJ databases">
        <authorList>
            <person name="Lanie J.A."/>
            <person name="Ng W.-L."/>
            <person name="Kazmierczak K.M."/>
            <person name="Andrzejewski T.M."/>
            <person name="Davidsen T.M."/>
            <person name="Wayne K.J."/>
            <person name="Tettelin H."/>
            <person name="Glass J.I."/>
            <person name="Rusch D."/>
            <person name="Podicherti R."/>
            <person name="Tsui H.-C.T."/>
            <person name="Winkler M.E."/>
        </authorList>
    </citation>
    <scope>NUCLEOTIDE SEQUENCE</scope>
</reference>
<organism evidence="2">
    <name type="scientific">marine metagenome</name>
    <dbReference type="NCBI Taxonomy" id="408172"/>
    <lineage>
        <taxon>unclassified sequences</taxon>
        <taxon>metagenomes</taxon>
        <taxon>ecological metagenomes</taxon>
    </lineage>
</organism>
<evidence type="ECO:0000256" key="1">
    <source>
        <dbReference type="SAM" id="MobiDB-lite"/>
    </source>
</evidence>
<feature type="region of interest" description="Disordered" evidence="1">
    <location>
        <begin position="96"/>
        <end position="135"/>
    </location>
</feature>
<feature type="compositionally biased region" description="Basic and acidic residues" evidence="1">
    <location>
        <begin position="115"/>
        <end position="124"/>
    </location>
</feature>
<feature type="non-terminal residue" evidence="2">
    <location>
        <position position="135"/>
    </location>
</feature>
<evidence type="ECO:0000313" key="2">
    <source>
        <dbReference type="EMBL" id="SVB50796.1"/>
    </source>
</evidence>
<name>A0A382EJ10_9ZZZZ</name>
<proteinExistence type="predicted"/>
<protein>
    <submittedName>
        <fullName evidence="2">Uncharacterized protein</fullName>
    </submittedName>
</protein>
<sequence length="135" mass="14707">MRYSLALFMAVVTGWTFSPPVAAADSSVDKPSDTALLEQIATLAGDDAAARKQALFDLAKTGDSRLEAFLENYRTGSVYLWNDQIVVCTETEEDEDFNELAPLTHPLTGEPLLGDDDKQVKPDVSDLGDISPNRD</sequence>
<accession>A0A382EJ10</accession>